<keyword evidence="1" id="KW-0805">Transcription regulation</keyword>
<dbReference type="GO" id="GO:0003677">
    <property type="term" value="F:DNA binding"/>
    <property type="evidence" value="ECO:0007669"/>
    <property type="project" value="UniProtKB-KW"/>
</dbReference>
<reference evidence="6 7" key="1">
    <citation type="submission" date="2015-09" db="EMBL/GenBank/DDBJ databases">
        <authorList>
            <consortium name="Pathogen Informatics"/>
        </authorList>
    </citation>
    <scope>NUCLEOTIDE SEQUENCE [LARGE SCALE GENOMIC DNA]</scope>
    <source>
        <strain evidence="6 7">2789STDY5834928</strain>
    </source>
</reference>
<dbReference type="EMBL" id="CZBY01000009">
    <property type="protein sequence ID" value="CUQ86468.1"/>
    <property type="molecule type" value="Genomic_DNA"/>
</dbReference>
<name>A0A174ZQ01_9FIRM</name>
<dbReference type="PANTHER" id="PTHR30204">
    <property type="entry name" value="REDOX-CYCLING DRUG-SENSING TRANSCRIPTIONAL ACTIVATOR SOXR"/>
    <property type="match status" value="1"/>
</dbReference>
<evidence type="ECO:0000256" key="1">
    <source>
        <dbReference type="ARBA" id="ARBA00023015"/>
    </source>
</evidence>
<evidence type="ECO:0000313" key="7">
    <source>
        <dbReference type="Proteomes" id="UP000095662"/>
    </source>
</evidence>
<evidence type="ECO:0000256" key="2">
    <source>
        <dbReference type="ARBA" id="ARBA00023125"/>
    </source>
</evidence>
<dbReference type="AlphaFoldDB" id="A0A174ZQ01"/>
<proteinExistence type="predicted"/>
<dbReference type="InterPro" id="IPR009061">
    <property type="entry name" value="DNA-bd_dom_put_sf"/>
</dbReference>
<dbReference type="Gene3D" id="1.10.1660.10">
    <property type="match status" value="1"/>
</dbReference>
<dbReference type="PROSITE" id="PS50937">
    <property type="entry name" value="HTH_MERR_2"/>
    <property type="match status" value="1"/>
</dbReference>
<dbReference type="CDD" id="cd01106">
    <property type="entry name" value="HTH_TipAL-Mta"/>
    <property type="match status" value="1"/>
</dbReference>
<organism evidence="6 7">
    <name type="scientific">[Eubacterium] siraeum</name>
    <dbReference type="NCBI Taxonomy" id="39492"/>
    <lineage>
        <taxon>Bacteria</taxon>
        <taxon>Bacillati</taxon>
        <taxon>Bacillota</taxon>
        <taxon>Clostridia</taxon>
        <taxon>Eubacteriales</taxon>
        <taxon>Oscillospiraceae</taxon>
        <taxon>Oscillospiraceae incertae sedis</taxon>
    </lineage>
</organism>
<dbReference type="InterPro" id="IPR036244">
    <property type="entry name" value="TipA-like_antibiotic-bd"/>
</dbReference>
<sequence>MMTVNDVSKMTGVSIRTLQYYDNIGLLKPSGRTDTGYRLYDDTALERLQQILLFRELEFSLKDISRIISADNFDRDKALEQQIELLTMKRERIDNLIEFARKIRTTGVDIMDFSVFDTKKMKEYEAKAKEQWGNTAQYEQYEEKTSSMSDDEKSNVNKRFMMIFAEFGKLKDKLPDSKEVQQQVETLRRFITDNYYDCNTDILSSLGTMYAAGGEFTDNIDRYGGTGTAVFTAKAIETYCRAHS</sequence>
<evidence type="ECO:0000256" key="3">
    <source>
        <dbReference type="ARBA" id="ARBA00023159"/>
    </source>
</evidence>
<gene>
    <name evidence="6" type="primary">mta</name>
    <name evidence="6" type="ORF">ERS852540_01292</name>
</gene>
<dbReference type="STRING" id="39492.ERS852540_01292"/>
<dbReference type="Pfam" id="PF13411">
    <property type="entry name" value="MerR_1"/>
    <property type="match status" value="1"/>
</dbReference>
<feature type="domain" description="HTH merR-type" evidence="5">
    <location>
        <begin position="1"/>
        <end position="70"/>
    </location>
</feature>
<dbReference type="Gene3D" id="1.10.490.50">
    <property type="entry name" value="Antibiotic binding domain of TipA-like multidrug resistance regulators"/>
    <property type="match status" value="1"/>
</dbReference>
<keyword evidence="3" id="KW-0010">Activator</keyword>
<dbReference type="SMART" id="SM00422">
    <property type="entry name" value="HTH_MERR"/>
    <property type="match status" value="1"/>
</dbReference>
<dbReference type="SUPFAM" id="SSF89082">
    <property type="entry name" value="Antibiotic binding domain of TipA-like multidrug resistance regulators"/>
    <property type="match status" value="1"/>
</dbReference>
<dbReference type="InterPro" id="IPR047057">
    <property type="entry name" value="MerR_fam"/>
</dbReference>
<evidence type="ECO:0000259" key="5">
    <source>
        <dbReference type="PROSITE" id="PS50937"/>
    </source>
</evidence>
<dbReference type="SUPFAM" id="SSF46955">
    <property type="entry name" value="Putative DNA-binding domain"/>
    <property type="match status" value="1"/>
</dbReference>
<dbReference type="PANTHER" id="PTHR30204:SF90">
    <property type="entry name" value="HTH-TYPE TRANSCRIPTIONAL ACTIVATOR MTA"/>
    <property type="match status" value="1"/>
</dbReference>
<dbReference type="Pfam" id="PF07739">
    <property type="entry name" value="TipAS"/>
    <property type="match status" value="1"/>
</dbReference>
<dbReference type="GO" id="GO:0003700">
    <property type="term" value="F:DNA-binding transcription factor activity"/>
    <property type="evidence" value="ECO:0007669"/>
    <property type="project" value="InterPro"/>
</dbReference>
<dbReference type="PRINTS" id="PR00040">
    <property type="entry name" value="HTHMERR"/>
</dbReference>
<protein>
    <submittedName>
        <fullName evidence="6">Multidrug transporter activation protein</fullName>
    </submittedName>
</protein>
<keyword evidence="2" id="KW-0238">DNA-binding</keyword>
<dbReference type="InterPro" id="IPR012925">
    <property type="entry name" value="TipAS_dom"/>
</dbReference>
<keyword evidence="4" id="KW-0804">Transcription</keyword>
<evidence type="ECO:0000256" key="4">
    <source>
        <dbReference type="ARBA" id="ARBA00023163"/>
    </source>
</evidence>
<dbReference type="Proteomes" id="UP000095662">
    <property type="component" value="Unassembled WGS sequence"/>
</dbReference>
<accession>A0A174ZQ01</accession>
<evidence type="ECO:0000313" key="6">
    <source>
        <dbReference type="EMBL" id="CUQ86468.1"/>
    </source>
</evidence>
<dbReference type="OrthoDB" id="9814833at2"/>
<dbReference type="InterPro" id="IPR000551">
    <property type="entry name" value="MerR-type_HTH_dom"/>
</dbReference>